<proteinExistence type="predicted"/>
<comment type="caution">
    <text evidence="2">The sequence shown here is derived from an EMBL/GenBank/DDBJ whole genome shotgun (WGS) entry which is preliminary data.</text>
</comment>
<dbReference type="RefSeq" id="WP_380046348.1">
    <property type="nucleotide sequence ID" value="NZ_JBHSOH010000005.1"/>
</dbReference>
<evidence type="ECO:0000313" key="3">
    <source>
        <dbReference type="Proteomes" id="UP001595979"/>
    </source>
</evidence>
<evidence type="ECO:0000313" key="2">
    <source>
        <dbReference type="EMBL" id="MFC5847310.1"/>
    </source>
</evidence>
<evidence type="ECO:0000256" key="1">
    <source>
        <dbReference type="SAM" id="SignalP"/>
    </source>
</evidence>
<dbReference type="PANTHER" id="PTHR30203:SF29">
    <property type="entry name" value="PROTEIN CYAE"/>
    <property type="match status" value="1"/>
</dbReference>
<organism evidence="2 3">
    <name type="scientific">Deinococcus petrolearius</name>
    <dbReference type="NCBI Taxonomy" id="1751295"/>
    <lineage>
        <taxon>Bacteria</taxon>
        <taxon>Thermotogati</taxon>
        <taxon>Deinococcota</taxon>
        <taxon>Deinococci</taxon>
        <taxon>Deinococcales</taxon>
        <taxon>Deinococcaceae</taxon>
        <taxon>Deinococcus</taxon>
    </lineage>
</organism>
<feature type="signal peptide" evidence="1">
    <location>
        <begin position="1"/>
        <end position="24"/>
    </location>
</feature>
<keyword evidence="3" id="KW-1185">Reference proteome</keyword>
<dbReference type="PANTHER" id="PTHR30203">
    <property type="entry name" value="OUTER MEMBRANE CATION EFFLUX PROTEIN"/>
    <property type="match status" value="1"/>
</dbReference>
<dbReference type="EMBL" id="JBHSOH010000005">
    <property type="protein sequence ID" value="MFC5847310.1"/>
    <property type="molecule type" value="Genomic_DNA"/>
</dbReference>
<feature type="non-terminal residue" evidence="2">
    <location>
        <position position="282"/>
    </location>
</feature>
<accession>A0ABW1DFG6</accession>
<dbReference type="SUPFAM" id="SSF56954">
    <property type="entry name" value="Outer membrane efflux proteins (OEP)"/>
    <property type="match status" value="1"/>
</dbReference>
<dbReference type="Proteomes" id="UP001595979">
    <property type="component" value="Unassembled WGS sequence"/>
</dbReference>
<dbReference type="InterPro" id="IPR010131">
    <property type="entry name" value="MdtP/NodT-like"/>
</dbReference>
<name>A0ABW1DFG6_9DEIO</name>
<dbReference type="Gene3D" id="1.20.1600.10">
    <property type="entry name" value="Outer membrane efflux proteins (OEP)"/>
    <property type="match status" value="1"/>
</dbReference>
<sequence length="282" mass="27850">MSTRSLPFLLVGLLSAPLSPGSLAAAQTSPTPAPVPQQVPVTTAPANAAPATAAPATTAPAAAPLASLDAVLARLRQSPGWRVADLNYRAAQLSLDSARSRAGLNLSVDSSAALVRVPWDGGAWQLSGAVSVGAGLSVLPWSPALEGVRGAERALGAAATELRAVRAGLTLQAAQAYAGARGAAQALALADAGLALSTRLLAVAQAQRAQNLVPEEGLLQSQGALAQAQATQAQAARGVQGAAQSLARLLGGPVTLPGSADAFALLLALGDGTADEAALLAR</sequence>
<feature type="chain" id="PRO_5047029216" evidence="1">
    <location>
        <begin position="25"/>
        <end position="282"/>
    </location>
</feature>
<protein>
    <submittedName>
        <fullName evidence="2">TolC family protein</fullName>
    </submittedName>
</protein>
<reference evidence="3" key="1">
    <citation type="journal article" date="2019" name="Int. J. Syst. Evol. Microbiol.">
        <title>The Global Catalogue of Microorganisms (GCM) 10K type strain sequencing project: providing services to taxonomists for standard genome sequencing and annotation.</title>
        <authorList>
            <consortium name="The Broad Institute Genomics Platform"/>
            <consortium name="The Broad Institute Genome Sequencing Center for Infectious Disease"/>
            <person name="Wu L."/>
            <person name="Ma J."/>
        </authorList>
    </citation>
    <scope>NUCLEOTIDE SEQUENCE [LARGE SCALE GENOMIC DNA]</scope>
    <source>
        <strain evidence="3">CGMCC 1.15053</strain>
    </source>
</reference>
<gene>
    <name evidence="2" type="ORF">ACFPQ6_03215</name>
</gene>
<keyword evidence="1" id="KW-0732">Signal</keyword>